<dbReference type="Proteomes" id="UP001060164">
    <property type="component" value="Chromosome"/>
</dbReference>
<dbReference type="Pfam" id="PF06207">
    <property type="entry name" value="DUF1002"/>
    <property type="match status" value="1"/>
</dbReference>
<evidence type="ECO:0000313" key="4">
    <source>
        <dbReference type="Proteomes" id="UP001060164"/>
    </source>
</evidence>
<evidence type="ECO:0000256" key="1">
    <source>
        <dbReference type="SAM" id="Coils"/>
    </source>
</evidence>
<accession>A0ABY5VKI9</accession>
<keyword evidence="4" id="KW-1185">Reference proteome</keyword>
<dbReference type="PROSITE" id="PS51257">
    <property type="entry name" value="PROKAR_LIPOPROTEIN"/>
    <property type="match status" value="1"/>
</dbReference>
<name>A0ABY5VKI9_9FIRM</name>
<evidence type="ECO:0000313" key="3">
    <source>
        <dbReference type="EMBL" id="UWP61124.1"/>
    </source>
</evidence>
<evidence type="ECO:0000256" key="2">
    <source>
        <dbReference type="SAM" id="SignalP"/>
    </source>
</evidence>
<dbReference type="EMBL" id="CP102290">
    <property type="protein sequence ID" value="UWP61124.1"/>
    <property type="molecule type" value="Genomic_DNA"/>
</dbReference>
<protein>
    <submittedName>
        <fullName evidence="3">DUF1002 domain-containing protein</fullName>
    </submittedName>
</protein>
<reference evidence="3" key="1">
    <citation type="journal article" date="2022" name="Cell">
        <title>Design, construction, and in vivo augmentation of a complex gut microbiome.</title>
        <authorList>
            <person name="Cheng A.G."/>
            <person name="Ho P.Y."/>
            <person name="Aranda-Diaz A."/>
            <person name="Jain S."/>
            <person name="Yu F.B."/>
            <person name="Meng X."/>
            <person name="Wang M."/>
            <person name="Iakiviak M."/>
            <person name="Nagashima K."/>
            <person name="Zhao A."/>
            <person name="Murugkar P."/>
            <person name="Patil A."/>
            <person name="Atabakhsh K."/>
            <person name="Weakley A."/>
            <person name="Yan J."/>
            <person name="Brumbaugh A.R."/>
            <person name="Higginbottom S."/>
            <person name="Dimas A."/>
            <person name="Shiver A.L."/>
            <person name="Deutschbauer A."/>
            <person name="Neff N."/>
            <person name="Sonnenburg J.L."/>
            <person name="Huang K.C."/>
            <person name="Fischbach M.A."/>
        </authorList>
    </citation>
    <scope>NUCLEOTIDE SEQUENCE</scope>
    <source>
        <strain evidence="3">DSM 19829</strain>
    </source>
</reference>
<feature type="chain" id="PRO_5045228864" evidence="2">
    <location>
        <begin position="29"/>
        <end position="309"/>
    </location>
</feature>
<feature type="coiled-coil region" evidence="1">
    <location>
        <begin position="240"/>
        <end position="267"/>
    </location>
</feature>
<dbReference type="InterPro" id="IPR009343">
    <property type="entry name" value="DUF1002"/>
</dbReference>
<sequence length="309" mass="33402">MKIRRKTAGIMAVISLACAVLGPVNVQADSKADLNKPYIALGADLNQQERATVLELLDVTEDELKDYTVATVTNGMEHEYLDAYLSASVIGSRALSSVKVIGKKDGYGIKVQTKNISYCTTGMYQNALVTAGMKNADVTVAGPFNISGTAALVGAMEAYENMTGDVIQPDNVEAATNELVVTSELGEVIGDQEKAEELIGAVKDIIVAEEIQDPELIEEKVSETADKLEVSLSEEDKQQIVELMQKIADLDLDIDSLKQQAKELYDKLGSLGVDLNISKSDVDGFFAKMGTSAKELWDSIRDFFTGLFN</sequence>
<keyword evidence="2" id="KW-0732">Signal</keyword>
<dbReference type="RefSeq" id="WP_083963234.1">
    <property type="nucleotide sequence ID" value="NZ_CABLBR010000009.1"/>
</dbReference>
<gene>
    <name evidence="3" type="ORF">NQ502_08865</name>
</gene>
<proteinExistence type="predicted"/>
<keyword evidence="1" id="KW-0175">Coiled coil</keyword>
<organism evidence="3 4">
    <name type="scientific">Ruminococcus gauvreauii</name>
    <dbReference type="NCBI Taxonomy" id="438033"/>
    <lineage>
        <taxon>Bacteria</taxon>
        <taxon>Bacillati</taxon>
        <taxon>Bacillota</taxon>
        <taxon>Clostridia</taxon>
        <taxon>Eubacteriales</taxon>
        <taxon>Oscillospiraceae</taxon>
        <taxon>Ruminococcus</taxon>
    </lineage>
</organism>
<feature type="signal peptide" evidence="2">
    <location>
        <begin position="1"/>
        <end position="28"/>
    </location>
</feature>